<dbReference type="InterPro" id="IPR001441">
    <property type="entry name" value="UPP_synth-like"/>
</dbReference>
<evidence type="ECO:0000256" key="1">
    <source>
        <dbReference type="ARBA" id="ARBA00022679"/>
    </source>
</evidence>
<feature type="binding site" evidence="2">
    <location>
        <position position="179"/>
    </location>
    <ligand>
        <name>substrate</name>
    </ligand>
</feature>
<dbReference type="CDD" id="cd00475">
    <property type="entry name" value="Cis_IPPS"/>
    <property type="match status" value="1"/>
</dbReference>
<proteinExistence type="inferred from homology"/>
<evidence type="ECO:0000256" key="2">
    <source>
        <dbReference type="HAMAP-Rule" id="MF_01139"/>
    </source>
</evidence>
<dbReference type="GO" id="GO:0000287">
    <property type="term" value="F:magnesium ion binding"/>
    <property type="evidence" value="ECO:0007669"/>
    <property type="project" value="UniProtKB-UniRule"/>
</dbReference>
<feature type="binding site" evidence="2">
    <location>
        <begin position="185"/>
        <end position="187"/>
    </location>
    <ligand>
        <name>substrate</name>
    </ligand>
</feature>
<comment type="similarity">
    <text evidence="2">Belongs to the UPP synthase family.</text>
</comment>
<keyword evidence="2" id="KW-0479">Metal-binding</keyword>
<feature type="binding site" evidence="2">
    <location>
        <position position="16"/>
    </location>
    <ligand>
        <name>Mg(2+)</name>
        <dbReference type="ChEBI" id="CHEBI:18420"/>
    </ligand>
</feature>
<dbReference type="InterPro" id="IPR036424">
    <property type="entry name" value="UPP_synth-like_sf"/>
</dbReference>
<dbReference type="EMBL" id="FXBB01000001">
    <property type="protein sequence ID" value="SMG08992.1"/>
    <property type="molecule type" value="Genomic_DNA"/>
</dbReference>
<dbReference type="Gene3D" id="3.40.1180.10">
    <property type="entry name" value="Decaprenyl diphosphate synthase-like"/>
    <property type="match status" value="1"/>
</dbReference>
<dbReference type="SUPFAM" id="SSF64005">
    <property type="entry name" value="Undecaprenyl diphosphate synthase"/>
    <property type="match status" value="1"/>
</dbReference>
<organism evidence="3 4">
    <name type="scientific">Dethiosulfovibrio salsuginis</name>
    <dbReference type="NCBI Taxonomy" id="561720"/>
    <lineage>
        <taxon>Bacteria</taxon>
        <taxon>Thermotogati</taxon>
        <taxon>Synergistota</taxon>
        <taxon>Synergistia</taxon>
        <taxon>Synergistales</taxon>
        <taxon>Dethiosulfovibrionaceae</taxon>
        <taxon>Dethiosulfovibrio</taxon>
    </lineage>
</organism>
<dbReference type="PANTHER" id="PTHR10291">
    <property type="entry name" value="DEHYDRODOLICHYL DIPHOSPHATE SYNTHASE FAMILY MEMBER"/>
    <property type="match status" value="1"/>
</dbReference>
<dbReference type="HAMAP" id="MF_01139">
    <property type="entry name" value="ISPT"/>
    <property type="match status" value="1"/>
</dbReference>
<evidence type="ECO:0000313" key="3">
    <source>
        <dbReference type="EMBL" id="SMG08992.1"/>
    </source>
</evidence>
<gene>
    <name evidence="3" type="ORF">SAMN06275492_10178</name>
</gene>
<dbReference type="PANTHER" id="PTHR10291:SF0">
    <property type="entry name" value="DEHYDRODOLICHYL DIPHOSPHATE SYNTHASE 2"/>
    <property type="match status" value="1"/>
</dbReference>
<accession>A0A1X7I4R6</accession>
<feature type="binding site" evidence="2">
    <location>
        <begin position="17"/>
        <end position="20"/>
    </location>
    <ligand>
        <name>substrate</name>
    </ligand>
</feature>
<dbReference type="GO" id="GO:0016094">
    <property type="term" value="P:polyprenol biosynthetic process"/>
    <property type="evidence" value="ECO:0007669"/>
    <property type="project" value="TreeGrafter"/>
</dbReference>
<dbReference type="STRING" id="561720.SAMN06275492_10178"/>
<feature type="binding site" evidence="2">
    <location>
        <position position="29"/>
    </location>
    <ligand>
        <name>substrate</name>
    </ligand>
</feature>
<feature type="binding site" evidence="2">
    <location>
        <position position="198"/>
    </location>
    <ligand>
        <name>Mg(2+)</name>
        <dbReference type="ChEBI" id="CHEBI:18420"/>
    </ligand>
</feature>
<dbReference type="Proteomes" id="UP000193355">
    <property type="component" value="Unassembled WGS sequence"/>
</dbReference>
<dbReference type="EC" id="2.5.1.-" evidence="2"/>
<comment type="cofactor">
    <cofactor evidence="2">
        <name>Mg(2+)</name>
        <dbReference type="ChEBI" id="CHEBI:18420"/>
    </cofactor>
    <text evidence="2">Binds 2 magnesium ions per subunit.</text>
</comment>
<keyword evidence="4" id="KW-1185">Reference proteome</keyword>
<name>A0A1X7I4R6_9BACT</name>
<sequence>MNREKQVIGHIAIIMDGNGRWAKKRGLPRLLGHRAGVKTLENLVYAAKDRGIRHLSVYAFSSENWTRPSMEVTGLMKLFGYYARKKLKDLMREDIRVRFAGRREGLPDFVVQAMDNAEAKTRNCSSLDLIACFNYGGRQEILDSVNDFIRENPGKPVDEVSLRGKMYLPDLPDPDLIIRTSGELRLSNFWLWQSSYSEFYFTDTLWPDFSPVMLDRAIESFETRDRRYGSLR</sequence>
<feature type="binding site" evidence="2">
    <location>
        <position position="21"/>
    </location>
    <ligand>
        <name>substrate</name>
    </ligand>
</feature>
<protein>
    <recommendedName>
        <fullName evidence="2">Isoprenyl transferase</fullName>
        <ecNumber evidence="2">2.5.1.-</ecNumber>
    </recommendedName>
</protein>
<feature type="binding site" evidence="2">
    <location>
        <position position="67"/>
    </location>
    <ligand>
        <name>substrate</name>
    </ligand>
</feature>
<dbReference type="NCBIfam" id="TIGR00055">
    <property type="entry name" value="uppS"/>
    <property type="match status" value="1"/>
</dbReference>
<feature type="binding site" evidence="2">
    <location>
        <position position="33"/>
    </location>
    <ligand>
        <name>substrate</name>
    </ligand>
</feature>
<feature type="binding site" evidence="2">
    <location>
        <position position="65"/>
    </location>
    <ligand>
        <name>substrate</name>
    </ligand>
</feature>
<feature type="active site" description="Proton acceptor" evidence="2">
    <location>
        <position position="64"/>
    </location>
</feature>
<keyword evidence="1 2" id="KW-0808">Transferase</keyword>
<keyword evidence="2" id="KW-0460">Magnesium</keyword>
<evidence type="ECO:0000313" key="4">
    <source>
        <dbReference type="Proteomes" id="UP000193355"/>
    </source>
</evidence>
<reference evidence="4" key="1">
    <citation type="submission" date="2017-04" db="EMBL/GenBank/DDBJ databases">
        <authorList>
            <person name="Varghese N."/>
            <person name="Submissions S."/>
        </authorList>
    </citation>
    <scope>NUCLEOTIDE SEQUENCE [LARGE SCALE GENOMIC DNA]</scope>
    <source>
        <strain evidence="4">USBA 82</strain>
    </source>
</reference>
<dbReference type="AlphaFoldDB" id="A0A1X7I4R6"/>
<dbReference type="Pfam" id="PF01255">
    <property type="entry name" value="Prenyltransf"/>
    <property type="match status" value="1"/>
</dbReference>
<dbReference type="GO" id="GO:0045547">
    <property type="term" value="F:ditrans,polycis-polyprenyl diphosphate synthase [(2E,6E)-farnesyl diphosphate specific] activity"/>
    <property type="evidence" value="ECO:0007669"/>
    <property type="project" value="TreeGrafter"/>
</dbReference>
<dbReference type="RefSeq" id="WP_085543378.1">
    <property type="nucleotide sequence ID" value="NZ_FXBB01000001.1"/>
</dbReference>
<comment type="subunit">
    <text evidence="2">Homodimer.</text>
</comment>
<comment type="function">
    <text evidence="2">Catalyzes the condensation of isopentenyl diphosphate (IPP) with allylic pyrophosphates generating different type of terpenoids.</text>
</comment>
<feature type="active site" evidence="2">
    <location>
        <position position="16"/>
    </location>
</feature>
<feature type="binding site" evidence="2">
    <location>
        <begin position="61"/>
        <end position="63"/>
    </location>
    <ligand>
        <name>substrate</name>
    </ligand>
</feature>